<proteinExistence type="predicted"/>
<accession>X0U1N3</accession>
<gene>
    <name evidence="1" type="ORF">S01H1_22944</name>
</gene>
<comment type="caution">
    <text evidence="1">The sequence shown here is derived from an EMBL/GenBank/DDBJ whole genome shotgun (WGS) entry which is preliminary data.</text>
</comment>
<protein>
    <submittedName>
        <fullName evidence="1">Uncharacterized protein</fullName>
    </submittedName>
</protein>
<organism evidence="1">
    <name type="scientific">marine sediment metagenome</name>
    <dbReference type="NCBI Taxonomy" id="412755"/>
    <lineage>
        <taxon>unclassified sequences</taxon>
        <taxon>metagenomes</taxon>
        <taxon>ecological metagenomes</taxon>
    </lineage>
</organism>
<reference evidence="1" key="1">
    <citation type="journal article" date="2014" name="Front. Microbiol.">
        <title>High frequency of phylogenetically diverse reductive dehalogenase-homologous genes in deep subseafloor sedimentary metagenomes.</title>
        <authorList>
            <person name="Kawai M."/>
            <person name="Futagami T."/>
            <person name="Toyoda A."/>
            <person name="Takaki Y."/>
            <person name="Nishi S."/>
            <person name="Hori S."/>
            <person name="Arai W."/>
            <person name="Tsubouchi T."/>
            <person name="Morono Y."/>
            <person name="Uchiyama I."/>
            <person name="Ito T."/>
            <person name="Fujiyama A."/>
            <person name="Inagaki F."/>
            <person name="Takami H."/>
        </authorList>
    </citation>
    <scope>NUCLEOTIDE SEQUENCE</scope>
    <source>
        <strain evidence="1">Expedition CK06-06</strain>
    </source>
</reference>
<evidence type="ECO:0000313" key="1">
    <source>
        <dbReference type="EMBL" id="GAF93286.1"/>
    </source>
</evidence>
<name>X0U1N3_9ZZZZ</name>
<dbReference type="AlphaFoldDB" id="X0U1N3"/>
<feature type="non-terminal residue" evidence="1">
    <location>
        <position position="169"/>
    </location>
</feature>
<dbReference type="EMBL" id="BARS01013087">
    <property type="protein sequence ID" value="GAF93286.1"/>
    <property type="molecule type" value="Genomic_DNA"/>
</dbReference>
<sequence>MTVVHLFDQPLRVARPYEGYMGTLVLPAEVVKRAADRSILIDYLTPRPLVMQAIQHTYPGIPAENVHVWTLGGSTRSDRIGGLWEVWRDLGAHVVEDGWTMPQTGIPAFTESGTYAPVFRVGPYTDDSGAQHLFVCDGYAATAEAMQAASLDPILGLATSMSLFSSKFV</sequence>